<proteinExistence type="predicted"/>
<reference evidence="2" key="1">
    <citation type="submission" date="2014-12" db="EMBL/GenBank/DDBJ databases">
        <title>Insight into the proteome of Arion vulgaris.</title>
        <authorList>
            <person name="Aradska J."/>
            <person name="Bulat T."/>
            <person name="Smidak R."/>
            <person name="Sarate P."/>
            <person name="Gangsoo J."/>
            <person name="Sialana F."/>
            <person name="Bilban M."/>
            <person name="Lubec G."/>
        </authorList>
    </citation>
    <scope>NUCLEOTIDE SEQUENCE</scope>
    <source>
        <tissue evidence="2">Skin</tissue>
    </source>
</reference>
<feature type="compositionally biased region" description="Polar residues" evidence="1">
    <location>
        <begin position="35"/>
        <end position="44"/>
    </location>
</feature>
<organism evidence="2">
    <name type="scientific">Arion vulgaris</name>
    <dbReference type="NCBI Taxonomy" id="1028688"/>
    <lineage>
        <taxon>Eukaryota</taxon>
        <taxon>Metazoa</taxon>
        <taxon>Spiralia</taxon>
        <taxon>Lophotrochozoa</taxon>
        <taxon>Mollusca</taxon>
        <taxon>Gastropoda</taxon>
        <taxon>Heterobranchia</taxon>
        <taxon>Euthyneura</taxon>
        <taxon>Panpulmonata</taxon>
        <taxon>Eupulmonata</taxon>
        <taxon>Stylommatophora</taxon>
        <taxon>Helicina</taxon>
        <taxon>Arionoidea</taxon>
        <taxon>Arionidae</taxon>
        <taxon>Arion</taxon>
    </lineage>
</organism>
<gene>
    <name evidence="2" type="primary">ORF221510</name>
</gene>
<dbReference type="EMBL" id="HACG01052669">
    <property type="protein sequence ID" value="CEK99540.1"/>
    <property type="molecule type" value="Transcribed_RNA"/>
</dbReference>
<feature type="region of interest" description="Disordered" evidence="1">
    <location>
        <begin position="31"/>
        <end position="50"/>
    </location>
</feature>
<dbReference type="AlphaFoldDB" id="A0A0B7C511"/>
<protein>
    <submittedName>
        <fullName evidence="2">Uncharacterized protein</fullName>
    </submittedName>
</protein>
<name>A0A0B7C511_9EUPU</name>
<evidence type="ECO:0000313" key="2">
    <source>
        <dbReference type="EMBL" id="CEK99540.1"/>
    </source>
</evidence>
<sequence length="50" mass="5734">MFLAAYSLRRFYPTIAKLVFQQKSKNVHDKLNGSDIGNLSNLSPLHNKEQ</sequence>
<feature type="non-terminal residue" evidence="2">
    <location>
        <position position="50"/>
    </location>
</feature>
<accession>A0A0B7C511</accession>
<evidence type="ECO:0000256" key="1">
    <source>
        <dbReference type="SAM" id="MobiDB-lite"/>
    </source>
</evidence>